<dbReference type="SUPFAM" id="SSF52833">
    <property type="entry name" value="Thioredoxin-like"/>
    <property type="match status" value="1"/>
</dbReference>
<dbReference type="PANTHER" id="PTHR44051:SF8">
    <property type="entry name" value="GLUTATHIONE S-TRANSFERASE GSTA"/>
    <property type="match status" value="1"/>
</dbReference>
<proteinExistence type="inferred from homology"/>
<evidence type="ECO:0000259" key="3">
    <source>
        <dbReference type="PROSITE" id="PS50405"/>
    </source>
</evidence>
<evidence type="ECO:0000313" key="4">
    <source>
        <dbReference type="EMBL" id="KAG0653773.1"/>
    </source>
</evidence>
<dbReference type="Gene3D" id="1.20.1050.10">
    <property type="match status" value="1"/>
</dbReference>
<dbReference type="InterPro" id="IPR010987">
    <property type="entry name" value="Glutathione-S-Trfase_C-like"/>
</dbReference>
<organism evidence="4 5">
    <name type="scientific">Rhodotorula mucilaginosa</name>
    <name type="common">Yeast</name>
    <name type="synonym">Rhodotorula rubra</name>
    <dbReference type="NCBI Taxonomy" id="5537"/>
    <lineage>
        <taxon>Eukaryota</taxon>
        <taxon>Fungi</taxon>
        <taxon>Dikarya</taxon>
        <taxon>Basidiomycota</taxon>
        <taxon>Pucciniomycotina</taxon>
        <taxon>Microbotryomycetes</taxon>
        <taxon>Sporidiobolales</taxon>
        <taxon>Sporidiobolaceae</taxon>
        <taxon>Rhodotorula</taxon>
    </lineage>
</organism>
<accession>A0A9P6VSQ9</accession>
<dbReference type="PROSITE" id="PS50405">
    <property type="entry name" value="GST_CTER"/>
    <property type="match status" value="1"/>
</dbReference>
<feature type="domain" description="GST C-terminal" evidence="3">
    <location>
        <begin position="112"/>
        <end position="242"/>
    </location>
</feature>
<dbReference type="PANTHER" id="PTHR44051">
    <property type="entry name" value="GLUTATHIONE S-TRANSFERASE-RELATED"/>
    <property type="match status" value="1"/>
</dbReference>
<dbReference type="OrthoDB" id="422574at2759"/>
<dbReference type="InterPro" id="IPR040079">
    <property type="entry name" value="Glutathione_S-Trfase"/>
</dbReference>
<feature type="domain" description="GST N-terminal" evidence="2">
    <location>
        <begin position="20"/>
        <end position="106"/>
    </location>
</feature>
<sequence>MSNPNAPTVARTAAPPELSTPGLVLLYGSTPNGWKCTYALEILKQAGAIQGYTVCEVYLQNGEQFQPWFPKMPALIDNRPNGQPPIHVWESASILRYLEKTYDSRHLLGFEDPDLDTQMNNWIFWVQGSLGPMQGQLNHFYRYAETKIPLAEKRYRDEVERLYKVLDSHLEGREYLVGDKLSYADITAQPWIRCHFWAGVPLSPSIYPHLLKWHNRIEHLPVILDALKVPSQDLVTRIKNDPELEARITKAMAERRAVGKKDRGENQDQ</sequence>
<dbReference type="SUPFAM" id="SSF47616">
    <property type="entry name" value="GST C-terminal domain-like"/>
    <property type="match status" value="1"/>
</dbReference>
<dbReference type="SFLD" id="SFLDS00019">
    <property type="entry name" value="Glutathione_Transferase_(cytos"/>
    <property type="match status" value="1"/>
</dbReference>
<dbReference type="InterPro" id="IPR036282">
    <property type="entry name" value="Glutathione-S-Trfase_C_sf"/>
</dbReference>
<comment type="caution">
    <text evidence="4">The sequence shown here is derived from an EMBL/GenBank/DDBJ whole genome shotgun (WGS) entry which is preliminary data.</text>
</comment>
<dbReference type="InterPro" id="IPR004045">
    <property type="entry name" value="Glutathione_S-Trfase_N"/>
</dbReference>
<keyword evidence="5" id="KW-1185">Reference proteome</keyword>
<dbReference type="SFLD" id="SFLDG00358">
    <property type="entry name" value="Main_(cytGST)"/>
    <property type="match status" value="1"/>
</dbReference>
<evidence type="ECO:0000256" key="1">
    <source>
        <dbReference type="ARBA" id="ARBA00007409"/>
    </source>
</evidence>
<dbReference type="EMBL" id="PUHQ01000177">
    <property type="protein sequence ID" value="KAG0653773.1"/>
    <property type="molecule type" value="Genomic_DNA"/>
</dbReference>
<reference evidence="4 5" key="1">
    <citation type="submission" date="2020-11" db="EMBL/GenBank/DDBJ databases">
        <title>Kefir isolates.</title>
        <authorList>
            <person name="Marcisauskas S."/>
            <person name="Kim Y."/>
            <person name="Blasche S."/>
        </authorList>
    </citation>
    <scope>NUCLEOTIDE SEQUENCE [LARGE SCALE GENOMIC DNA]</scope>
    <source>
        <strain evidence="4 5">KR</strain>
    </source>
</reference>
<keyword evidence="4" id="KW-0808">Transferase</keyword>
<evidence type="ECO:0000313" key="5">
    <source>
        <dbReference type="Proteomes" id="UP000777482"/>
    </source>
</evidence>
<dbReference type="Proteomes" id="UP000777482">
    <property type="component" value="Unassembled WGS sequence"/>
</dbReference>
<dbReference type="Gene3D" id="3.40.30.10">
    <property type="entry name" value="Glutaredoxin"/>
    <property type="match status" value="1"/>
</dbReference>
<gene>
    <name evidence="4" type="primary">URE2</name>
    <name evidence="4" type="ORF">C6P46_002221</name>
</gene>
<evidence type="ECO:0000259" key="2">
    <source>
        <dbReference type="PROSITE" id="PS50404"/>
    </source>
</evidence>
<dbReference type="GO" id="GO:0016740">
    <property type="term" value="F:transferase activity"/>
    <property type="evidence" value="ECO:0007669"/>
    <property type="project" value="UniProtKB-KW"/>
</dbReference>
<dbReference type="Pfam" id="PF00043">
    <property type="entry name" value="GST_C"/>
    <property type="match status" value="1"/>
</dbReference>
<dbReference type="PROSITE" id="PS50404">
    <property type="entry name" value="GST_NTER"/>
    <property type="match status" value="1"/>
</dbReference>
<comment type="similarity">
    <text evidence="1">Belongs to the GST superfamily.</text>
</comment>
<protein>
    <submittedName>
        <fullName evidence="4">Glutathione S- transferase, nitrogen catabolite repression regulator</fullName>
    </submittedName>
</protein>
<name>A0A9P6VSQ9_RHOMI</name>
<dbReference type="InterPro" id="IPR036249">
    <property type="entry name" value="Thioredoxin-like_sf"/>
</dbReference>
<dbReference type="AlphaFoldDB" id="A0A9P6VSQ9"/>
<dbReference type="InterPro" id="IPR004046">
    <property type="entry name" value="GST_C"/>
</dbReference>